<dbReference type="PANTHER" id="PTHR45937:SF1">
    <property type="entry name" value="ASPARAGINE SYNTHETASE DOMAIN-CONTAINING PROTEIN 1"/>
    <property type="match status" value="1"/>
</dbReference>
<dbReference type="SUPFAM" id="SSF56235">
    <property type="entry name" value="N-terminal nucleophile aminohydrolases (Ntn hydrolases)"/>
    <property type="match status" value="1"/>
</dbReference>
<dbReference type="Gene3D" id="3.60.20.10">
    <property type="entry name" value="Glutamine Phosphoribosylpyrophosphate, subunit 1, domain 1"/>
    <property type="match status" value="1"/>
</dbReference>
<reference evidence="5" key="3">
    <citation type="submission" date="2015-02" db="UniProtKB">
        <authorList>
            <consortium name="EnsemblProtists"/>
        </authorList>
    </citation>
    <scope>IDENTIFICATION</scope>
    <source>
        <strain evidence="5">DAOM BR144</strain>
    </source>
</reference>
<sequence length="647" mass="70852">PVVDADGNVLCWNGEVFGGVVDAIDVHESDTKYLSEELHRVSLAMIDEDDANERSRRRILDVVHRIHGPFAFVWFHRATQRLYFGHDRFGRRSLLYHCADAAGKPRNVLTELANASSKGEDVATPISQDTLARLCFSSVAITSTDEGGNAIRFEEVPSNGVFVLDLSGAGVRGEDAGKQVSYHLEFYPYPELGKPAVSSLEEDSLAHNRPQDLYSCGLPLLPAAASAPLSPLNAAANGLLVALSNAVGVRVRTIPRAPVHTNGVRVAILFSGGLDSVVLAALTHFHVPENEAIDLLNVCFDAASQFQSPDRMAAEISYGELQTLFPSREWHFVRVNVPFPDVIAQKRTIYELMTPCDTHMDFNIGTAFWFLARAQGSVNAHNSAVASGVQLADLNAFLNGSSAGSTMRSIEASIDSLHLFHAHTDTAASPSTHLVDSILCVVANCKRKQKPGCLFGICRVCCFKVQKCITKLLAEDTHVGEKQKCIQNLLAMGISDEEQVHKLLQLFTNEQLAGYGRHRTAFHNGGTKALRDELAMDMRRIWKRNLGRDDRCISAHGKEARFPFLDEGVVTYLSSLPIECICDLALERGQGDKLVLRMAARQLGLQNCTGLAKRAIQFGTRIAKHSNVVSFGSNRQATGEAKFHLQE</sequence>
<dbReference type="AlphaFoldDB" id="K3WQZ2"/>
<dbReference type="GO" id="GO:0006529">
    <property type="term" value="P:asparagine biosynthetic process"/>
    <property type="evidence" value="ECO:0007669"/>
    <property type="project" value="UniProtKB-KW"/>
</dbReference>
<dbReference type="EMBL" id="GL376629">
    <property type="status" value="NOT_ANNOTATED_CDS"/>
    <property type="molecule type" value="Genomic_DNA"/>
</dbReference>
<keyword evidence="6" id="KW-1185">Reference proteome</keyword>
<dbReference type="InterPro" id="IPR051857">
    <property type="entry name" value="Asn_synthetase_domain"/>
</dbReference>
<dbReference type="InterPro" id="IPR014729">
    <property type="entry name" value="Rossmann-like_a/b/a_fold"/>
</dbReference>
<organism evidence="5 6">
    <name type="scientific">Globisporangium ultimum (strain ATCC 200006 / CBS 805.95 / DAOM BR144)</name>
    <name type="common">Pythium ultimum</name>
    <dbReference type="NCBI Taxonomy" id="431595"/>
    <lineage>
        <taxon>Eukaryota</taxon>
        <taxon>Sar</taxon>
        <taxon>Stramenopiles</taxon>
        <taxon>Oomycota</taxon>
        <taxon>Peronosporomycetes</taxon>
        <taxon>Pythiales</taxon>
        <taxon>Pythiaceae</taxon>
        <taxon>Globisporangium</taxon>
    </lineage>
</organism>
<dbReference type="Gene3D" id="3.40.50.620">
    <property type="entry name" value="HUPs"/>
    <property type="match status" value="2"/>
</dbReference>
<dbReference type="InterPro" id="IPR001962">
    <property type="entry name" value="Asn_synthase"/>
</dbReference>
<evidence type="ECO:0000256" key="2">
    <source>
        <dbReference type="ARBA" id="ARBA00022888"/>
    </source>
</evidence>
<reference evidence="6" key="2">
    <citation type="submission" date="2010-04" db="EMBL/GenBank/DDBJ databases">
        <authorList>
            <person name="Buell R."/>
            <person name="Hamilton J."/>
            <person name="Hostetler J."/>
        </authorList>
    </citation>
    <scope>NUCLEOTIDE SEQUENCE [LARGE SCALE GENOMIC DNA]</scope>
    <source>
        <strain evidence="6">DAOM:BR144</strain>
    </source>
</reference>
<dbReference type="eggNOG" id="KOG0573">
    <property type="taxonomic scope" value="Eukaryota"/>
</dbReference>
<keyword evidence="2" id="KW-0061">Asparagine biosynthesis</keyword>
<dbReference type="STRING" id="431595.K3WQZ2"/>
<evidence type="ECO:0000256" key="1">
    <source>
        <dbReference type="ARBA" id="ARBA00022605"/>
    </source>
</evidence>
<keyword evidence="3" id="KW-0315">Glutamine amidotransferase</keyword>
<protein>
    <recommendedName>
        <fullName evidence="4">Asparagine synthetase domain-containing protein</fullName>
    </recommendedName>
</protein>
<dbReference type="InterPro" id="IPR029055">
    <property type="entry name" value="Ntn_hydrolases_N"/>
</dbReference>
<feature type="domain" description="Asparagine synthetase" evidence="4">
    <location>
        <begin position="516"/>
        <end position="603"/>
    </location>
</feature>
<evidence type="ECO:0000259" key="4">
    <source>
        <dbReference type="Pfam" id="PF00733"/>
    </source>
</evidence>
<dbReference type="CDD" id="cd01991">
    <property type="entry name" value="Asn_synthase_B_C"/>
    <property type="match status" value="1"/>
</dbReference>
<dbReference type="PANTHER" id="PTHR45937">
    <property type="entry name" value="ASPARAGINE SYNTHETASE DOMAIN-CONTAINING PROTEIN 1"/>
    <property type="match status" value="1"/>
</dbReference>
<dbReference type="EnsemblProtists" id="PYU1_T007386">
    <property type="protein sequence ID" value="PYU1_T007386"/>
    <property type="gene ID" value="PYU1_G007370"/>
</dbReference>
<dbReference type="OMA" id="SVYESCP"/>
<dbReference type="InParanoid" id="K3WQZ2"/>
<name>K3WQZ2_GLOUD</name>
<dbReference type="Pfam" id="PF00733">
    <property type="entry name" value="Asn_synthase"/>
    <property type="match status" value="1"/>
</dbReference>
<dbReference type="Proteomes" id="UP000019132">
    <property type="component" value="Unassembled WGS sequence"/>
</dbReference>
<evidence type="ECO:0000256" key="3">
    <source>
        <dbReference type="ARBA" id="ARBA00022962"/>
    </source>
</evidence>
<evidence type="ECO:0000313" key="5">
    <source>
        <dbReference type="EnsemblProtists" id="PYU1_T007386"/>
    </source>
</evidence>
<reference evidence="6" key="1">
    <citation type="journal article" date="2010" name="Genome Biol.">
        <title>Genome sequence of the necrotrophic plant pathogen Pythium ultimum reveals original pathogenicity mechanisms and effector repertoire.</title>
        <authorList>
            <person name="Levesque C.A."/>
            <person name="Brouwer H."/>
            <person name="Cano L."/>
            <person name="Hamilton J.P."/>
            <person name="Holt C."/>
            <person name="Huitema E."/>
            <person name="Raffaele S."/>
            <person name="Robideau G.P."/>
            <person name="Thines M."/>
            <person name="Win J."/>
            <person name="Zerillo M.M."/>
            <person name="Beakes G.W."/>
            <person name="Boore J.L."/>
            <person name="Busam D."/>
            <person name="Dumas B."/>
            <person name="Ferriera S."/>
            <person name="Fuerstenberg S.I."/>
            <person name="Gachon C.M."/>
            <person name="Gaulin E."/>
            <person name="Govers F."/>
            <person name="Grenville-Briggs L."/>
            <person name="Horner N."/>
            <person name="Hostetler J."/>
            <person name="Jiang R.H."/>
            <person name="Johnson J."/>
            <person name="Krajaejun T."/>
            <person name="Lin H."/>
            <person name="Meijer H.J."/>
            <person name="Moore B."/>
            <person name="Morris P."/>
            <person name="Phuntmart V."/>
            <person name="Puiu D."/>
            <person name="Shetty J."/>
            <person name="Stajich J.E."/>
            <person name="Tripathy S."/>
            <person name="Wawra S."/>
            <person name="van West P."/>
            <person name="Whitty B.R."/>
            <person name="Coutinho P.M."/>
            <person name="Henrissat B."/>
            <person name="Martin F."/>
            <person name="Thomas P.D."/>
            <person name="Tyler B.M."/>
            <person name="De Vries R.P."/>
            <person name="Kamoun S."/>
            <person name="Yandell M."/>
            <person name="Tisserat N."/>
            <person name="Buell C.R."/>
        </authorList>
    </citation>
    <scope>NUCLEOTIDE SEQUENCE</scope>
    <source>
        <strain evidence="6">DAOM:BR144</strain>
    </source>
</reference>
<accession>K3WQZ2</accession>
<dbReference type="GO" id="GO:0004066">
    <property type="term" value="F:asparagine synthase (glutamine-hydrolyzing) activity"/>
    <property type="evidence" value="ECO:0007669"/>
    <property type="project" value="InterPro"/>
</dbReference>
<evidence type="ECO:0000313" key="6">
    <source>
        <dbReference type="Proteomes" id="UP000019132"/>
    </source>
</evidence>
<dbReference type="SUPFAM" id="SSF52402">
    <property type="entry name" value="Adenine nucleotide alpha hydrolases-like"/>
    <property type="match status" value="1"/>
</dbReference>
<keyword evidence="1" id="KW-0028">Amino-acid biosynthesis</keyword>
<dbReference type="VEuPathDB" id="FungiDB:PYU1_G007370"/>
<dbReference type="HOGENOM" id="CLU_012368_1_1_1"/>
<proteinExistence type="predicted"/>